<gene>
    <name evidence="2" type="ORF">OESDEN_11718</name>
</gene>
<organism evidence="2 3">
    <name type="scientific">Oesophagostomum dentatum</name>
    <name type="common">Nodular worm</name>
    <dbReference type="NCBI Taxonomy" id="61180"/>
    <lineage>
        <taxon>Eukaryota</taxon>
        <taxon>Metazoa</taxon>
        <taxon>Ecdysozoa</taxon>
        <taxon>Nematoda</taxon>
        <taxon>Chromadorea</taxon>
        <taxon>Rhabditida</taxon>
        <taxon>Rhabditina</taxon>
        <taxon>Rhabditomorpha</taxon>
        <taxon>Strongyloidea</taxon>
        <taxon>Strongylidae</taxon>
        <taxon>Oesophagostomum</taxon>
    </lineage>
</organism>
<protein>
    <recommendedName>
        <fullName evidence="4">Transthyretin-like family protein</fullName>
    </recommendedName>
</protein>
<sequence>MLHLSHLCFVLFTLCKTSAEVEKTDLVPGAVKIWNLSGSEASLTDNITKFVGFPDGKSFLKMRFLESYSLSPSLRFSYETLIAYVHFSLHARALHKRRGMYNVILHVQSLRQRP</sequence>
<feature type="signal peptide" evidence="1">
    <location>
        <begin position="1"/>
        <end position="19"/>
    </location>
</feature>
<evidence type="ECO:0000313" key="3">
    <source>
        <dbReference type="Proteomes" id="UP000053660"/>
    </source>
</evidence>
<dbReference type="EMBL" id="KN555733">
    <property type="protein sequence ID" value="KHJ88485.1"/>
    <property type="molecule type" value="Genomic_DNA"/>
</dbReference>
<dbReference type="AlphaFoldDB" id="A0A0B1SZ67"/>
<name>A0A0B1SZ67_OESDE</name>
<reference evidence="2 3" key="1">
    <citation type="submission" date="2014-03" db="EMBL/GenBank/DDBJ databases">
        <title>Draft genome of the hookworm Oesophagostomum dentatum.</title>
        <authorList>
            <person name="Mitreva M."/>
        </authorList>
    </citation>
    <scope>NUCLEOTIDE SEQUENCE [LARGE SCALE GENOMIC DNA]</scope>
    <source>
        <strain evidence="2 3">OD-Hann</strain>
    </source>
</reference>
<accession>A0A0B1SZ67</accession>
<keyword evidence="1" id="KW-0732">Signal</keyword>
<evidence type="ECO:0000256" key="1">
    <source>
        <dbReference type="SAM" id="SignalP"/>
    </source>
</evidence>
<evidence type="ECO:0000313" key="2">
    <source>
        <dbReference type="EMBL" id="KHJ88485.1"/>
    </source>
</evidence>
<feature type="chain" id="PRO_5002081828" description="Transthyretin-like family protein" evidence="1">
    <location>
        <begin position="20"/>
        <end position="114"/>
    </location>
</feature>
<proteinExistence type="predicted"/>
<dbReference type="Proteomes" id="UP000053660">
    <property type="component" value="Unassembled WGS sequence"/>
</dbReference>
<evidence type="ECO:0008006" key="4">
    <source>
        <dbReference type="Google" id="ProtNLM"/>
    </source>
</evidence>
<keyword evidence="3" id="KW-1185">Reference proteome</keyword>